<keyword evidence="3" id="KW-1185">Reference proteome</keyword>
<sequence length="97" mass="10687">MTNSRITDTCFDPSTSSLATPPRSDFRPKNIHALEARTDNVIPAIVHGMAWATVRRKEAMAFLWDLGNAHSRPIKPTHGGSKQAWKKSGEVGNSYPV</sequence>
<organism evidence="2 3">
    <name type="scientific">Oculimacula yallundae</name>
    <dbReference type="NCBI Taxonomy" id="86028"/>
    <lineage>
        <taxon>Eukaryota</taxon>
        <taxon>Fungi</taxon>
        <taxon>Dikarya</taxon>
        <taxon>Ascomycota</taxon>
        <taxon>Pezizomycotina</taxon>
        <taxon>Leotiomycetes</taxon>
        <taxon>Helotiales</taxon>
        <taxon>Ploettnerulaceae</taxon>
        <taxon>Oculimacula</taxon>
    </lineage>
</organism>
<feature type="region of interest" description="Disordered" evidence="1">
    <location>
        <begin position="72"/>
        <end position="97"/>
    </location>
</feature>
<dbReference type="Proteomes" id="UP001595075">
    <property type="component" value="Unassembled WGS sequence"/>
</dbReference>
<feature type="compositionally biased region" description="Polar residues" evidence="1">
    <location>
        <begin position="1"/>
        <end position="19"/>
    </location>
</feature>
<evidence type="ECO:0000313" key="2">
    <source>
        <dbReference type="EMBL" id="KAL2066936.1"/>
    </source>
</evidence>
<name>A0ABR4CBU3_9HELO</name>
<protein>
    <submittedName>
        <fullName evidence="2">Uncharacterized protein</fullName>
    </submittedName>
</protein>
<gene>
    <name evidence="2" type="ORF">VTL71DRAFT_1360</name>
</gene>
<comment type="caution">
    <text evidence="2">The sequence shown here is derived from an EMBL/GenBank/DDBJ whole genome shotgun (WGS) entry which is preliminary data.</text>
</comment>
<feature type="non-terminal residue" evidence="2">
    <location>
        <position position="97"/>
    </location>
</feature>
<accession>A0ABR4CBU3</accession>
<feature type="region of interest" description="Disordered" evidence="1">
    <location>
        <begin position="1"/>
        <end position="26"/>
    </location>
</feature>
<dbReference type="EMBL" id="JAZHXI010000010">
    <property type="protein sequence ID" value="KAL2066936.1"/>
    <property type="molecule type" value="Genomic_DNA"/>
</dbReference>
<proteinExistence type="predicted"/>
<evidence type="ECO:0000256" key="1">
    <source>
        <dbReference type="SAM" id="MobiDB-lite"/>
    </source>
</evidence>
<reference evidence="2 3" key="1">
    <citation type="journal article" date="2024" name="Commun. Biol.">
        <title>Comparative genomic analysis of thermophilic fungi reveals convergent evolutionary adaptations and gene losses.</title>
        <authorList>
            <person name="Steindorff A.S."/>
            <person name="Aguilar-Pontes M.V."/>
            <person name="Robinson A.J."/>
            <person name="Andreopoulos B."/>
            <person name="LaButti K."/>
            <person name="Kuo A."/>
            <person name="Mondo S."/>
            <person name="Riley R."/>
            <person name="Otillar R."/>
            <person name="Haridas S."/>
            <person name="Lipzen A."/>
            <person name="Grimwood J."/>
            <person name="Schmutz J."/>
            <person name="Clum A."/>
            <person name="Reid I.D."/>
            <person name="Moisan M.C."/>
            <person name="Butler G."/>
            <person name="Nguyen T.T.M."/>
            <person name="Dewar K."/>
            <person name="Conant G."/>
            <person name="Drula E."/>
            <person name="Henrissat B."/>
            <person name="Hansel C."/>
            <person name="Singer S."/>
            <person name="Hutchinson M.I."/>
            <person name="de Vries R.P."/>
            <person name="Natvig D.O."/>
            <person name="Powell A.J."/>
            <person name="Tsang A."/>
            <person name="Grigoriev I.V."/>
        </authorList>
    </citation>
    <scope>NUCLEOTIDE SEQUENCE [LARGE SCALE GENOMIC DNA]</scope>
    <source>
        <strain evidence="2 3">CBS 494.80</strain>
    </source>
</reference>
<evidence type="ECO:0000313" key="3">
    <source>
        <dbReference type="Proteomes" id="UP001595075"/>
    </source>
</evidence>